<dbReference type="Gene3D" id="3.20.20.30">
    <property type="entry name" value="Luciferase-like domain"/>
    <property type="match status" value="1"/>
</dbReference>
<gene>
    <name evidence="2" type="ordered locus">BURPS1710b_A0182</name>
</gene>
<sequence length="336" mass="36304">MRVARRRVLCPFRNRTVGDAEVTKSTIVRSRPAQSVLDFGIVAPGRAGPAVLADSLELAGRLDRLGYHRLWLSEHHESHFCWAVPEVMVAALAQRTRALRIGTAAVLLPVRNPLLLAESFRVLEALTPGRIDLGVCAAVPLDPVALAALAEQPGPDVAALMASFDGRLGVLLDYLRGRFPDGHRFACGATPPFVDAPPVWVMGSGPGSAATAAARGAHYAYSLFHKGSRQDPAVPAAYRERRPDGRVALAVSCISADTAAAAAAQRRLVEGWLRDDMRVVLSGTHHDCREQVLALAQRFRADEVILLHLWHDPARRVDAIEAMASLIHPLAEPVRA</sequence>
<dbReference type="InterPro" id="IPR011251">
    <property type="entry name" value="Luciferase-like_dom"/>
</dbReference>
<keyword evidence="2" id="KW-0560">Oxidoreductase</keyword>
<evidence type="ECO:0000313" key="3">
    <source>
        <dbReference type="Proteomes" id="UP000002700"/>
    </source>
</evidence>
<dbReference type="PANTHER" id="PTHR30137:SF6">
    <property type="entry name" value="LUCIFERASE-LIKE MONOOXYGENASE"/>
    <property type="match status" value="1"/>
</dbReference>
<reference evidence="2 3" key="1">
    <citation type="submission" date="2005-09" db="EMBL/GenBank/DDBJ databases">
        <authorList>
            <person name="Woods D.E."/>
            <person name="Nierman W.C."/>
        </authorList>
    </citation>
    <scope>NUCLEOTIDE SEQUENCE [LARGE SCALE GENOMIC DNA]</scope>
    <source>
        <strain evidence="2 3">1710b</strain>
    </source>
</reference>
<name>Q3JM62_BURP1</name>
<evidence type="ECO:0000259" key="1">
    <source>
        <dbReference type="Pfam" id="PF00296"/>
    </source>
</evidence>
<accession>Q3JM62</accession>
<dbReference type="EnsemblBacteria" id="ABA52820">
    <property type="protein sequence ID" value="ABA52820"/>
    <property type="gene ID" value="BURPS1710b_A0182"/>
</dbReference>
<dbReference type="GO" id="GO:0004497">
    <property type="term" value="F:monooxygenase activity"/>
    <property type="evidence" value="ECO:0007669"/>
    <property type="project" value="UniProtKB-KW"/>
</dbReference>
<proteinExistence type="predicted"/>
<organism evidence="2 3">
    <name type="scientific">Burkholderia pseudomallei (strain 1710b)</name>
    <dbReference type="NCBI Taxonomy" id="320372"/>
    <lineage>
        <taxon>Bacteria</taxon>
        <taxon>Pseudomonadati</taxon>
        <taxon>Pseudomonadota</taxon>
        <taxon>Betaproteobacteria</taxon>
        <taxon>Burkholderiales</taxon>
        <taxon>Burkholderiaceae</taxon>
        <taxon>Burkholderia</taxon>
        <taxon>pseudomallei group</taxon>
    </lineage>
</organism>
<dbReference type="SUPFAM" id="SSF51679">
    <property type="entry name" value="Bacterial luciferase-like"/>
    <property type="match status" value="1"/>
</dbReference>
<dbReference type="GO" id="GO:0016705">
    <property type="term" value="F:oxidoreductase activity, acting on paired donors, with incorporation or reduction of molecular oxygen"/>
    <property type="evidence" value="ECO:0007669"/>
    <property type="project" value="InterPro"/>
</dbReference>
<dbReference type="InterPro" id="IPR036661">
    <property type="entry name" value="Luciferase-like_sf"/>
</dbReference>
<keyword evidence="2" id="KW-0503">Monooxygenase</keyword>
<dbReference type="Proteomes" id="UP000002700">
    <property type="component" value="Chromosome II"/>
</dbReference>
<dbReference type="AlphaFoldDB" id="Q3JM62"/>
<protein>
    <submittedName>
        <fullName evidence="2">Bacterial luciferase-like monooxygenase</fullName>
    </submittedName>
</protein>
<evidence type="ECO:0000313" key="2">
    <source>
        <dbReference type="EMBL" id="ABA52820.1"/>
    </source>
</evidence>
<dbReference type="GO" id="GO:0005829">
    <property type="term" value="C:cytosol"/>
    <property type="evidence" value="ECO:0007669"/>
    <property type="project" value="TreeGrafter"/>
</dbReference>
<dbReference type="HOGENOM" id="CLU_027853_9_0_4"/>
<dbReference type="PANTHER" id="PTHR30137">
    <property type="entry name" value="LUCIFERASE-LIKE MONOOXYGENASE"/>
    <property type="match status" value="1"/>
</dbReference>
<dbReference type="InterPro" id="IPR050766">
    <property type="entry name" value="Bact_Lucif_Oxidored"/>
</dbReference>
<dbReference type="KEGG" id="bpm:BURPS1710b_A0182"/>
<dbReference type="EMBL" id="CP000125">
    <property type="protein sequence ID" value="ABA52820.1"/>
    <property type="molecule type" value="Genomic_DNA"/>
</dbReference>
<feature type="domain" description="Luciferase-like" evidence="1">
    <location>
        <begin position="39"/>
        <end position="300"/>
    </location>
</feature>
<dbReference type="Pfam" id="PF00296">
    <property type="entry name" value="Bac_luciferase"/>
    <property type="match status" value="1"/>
</dbReference>